<sequence>MTVEWSVACSTRDARIRKNFDRHQGLLFAAAVHRPDEEPAGLHKNPRQRIEFRTAGAKDGTAWQYEYRYYLSSATTNKFFHLMQLLTRRGSGGPVIALRTVRWEVTIDDNVRGRPKAGMTRHSMKVTSGPKGSVKYAVKDSKTGKTLLTYSATG</sequence>
<dbReference type="Proteomes" id="UP001221757">
    <property type="component" value="Unassembled WGS sequence"/>
</dbReference>
<evidence type="ECO:0000313" key="2">
    <source>
        <dbReference type="Proteomes" id="UP001221757"/>
    </source>
</evidence>
<keyword evidence="2" id="KW-1185">Reference proteome</keyword>
<comment type="caution">
    <text evidence="1">The sequence shown here is derived from an EMBL/GenBank/DDBJ whole genome shotgun (WGS) entry which is preliminary data.</text>
</comment>
<reference evidence="1" key="1">
    <citation type="submission" date="2023-03" db="EMBL/GenBank/DDBJ databases">
        <title>Massive genome expansion in bonnet fungi (Mycena s.s.) driven by repeated elements and novel gene families across ecological guilds.</title>
        <authorList>
            <consortium name="Lawrence Berkeley National Laboratory"/>
            <person name="Harder C.B."/>
            <person name="Miyauchi S."/>
            <person name="Viragh M."/>
            <person name="Kuo A."/>
            <person name="Thoen E."/>
            <person name="Andreopoulos B."/>
            <person name="Lu D."/>
            <person name="Skrede I."/>
            <person name="Drula E."/>
            <person name="Henrissat B."/>
            <person name="Morin E."/>
            <person name="Kohler A."/>
            <person name="Barry K."/>
            <person name="LaButti K."/>
            <person name="Morin E."/>
            <person name="Salamov A."/>
            <person name="Lipzen A."/>
            <person name="Mereny Z."/>
            <person name="Hegedus B."/>
            <person name="Baldrian P."/>
            <person name="Stursova M."/>
            <person name="Weitz H."/>
            <person name="Taylor A."/>
            <person name="Grigoriev I.V."/>
            <person name="Nagy L.G."/>
            <person name="Martin F."/>
            <person name="Kauserud H."/>
        </authorList>
    </citation>
    <scope>NUCLEOTIDE SEQUENCE</scope>
    <source>
        <strain evidence="1">CBHHK067</strain>
    </source>
</reference>
<organism evidence="1 2">
    <name type="scientific">Mycena rosella</name>
    <name type="common">Pink bonnet</name>
    <name type="synonym">Agaricus rosellus</name>
    <dbReference type="NCBI Taxonomy" id="1033263"/>
    <lineage>
        <taxon>Eukaryota</taxon>
        <taxon>Fungi</taxon>
        <taxon>Dikarya</taxon>
        <taxon>Basidiomycota</taxon>
        <taxon>Agaricomycotina</taxon>
        <taxon>Agaricomycetes</taxon>
        <taxon>Agaricomycetidae</taxon>
        <taxon>Agaricales</taxon>
        <taxon>Marasmiineae</taxon>
        <taxon>Mycenaceae</taxon>
        <taxon>Mycena</taxon>
    </lineage>
</organism>
<evidence type="ECO:0000313" key="1">
    <source>
        <dbReference type="EMBL" id="KAJ7695697.1"/>
    </source>
</evidence>
<dbReference type="AlphaFoldDB" id="A0AAD7GN63"/>
<name>A0AAD7GN63_MYCRO</name>
<protein>
    <submittedName>
        <fullName evidence="1">Uncharacterized protein</fullName>
    </submittedName>
</protein>
<gene>
    <name evidence="1" type="ORF">B0H17DRAFT_1198472</name>
</gene>
<dbReference type="EMBL" id="JARKIE010000037">
    <property type="protein sequence ID" value="KAJ7695697.1"/>
    <property type="molecule type" value="Genomic_DNA"/>
</dbReference>
<accession>A0AAD7GN63</accession>
<proteinExistence type="predicted"/>